<dbReference type="eggNOG" id="COG2253">
    <property type="taxonomic scope" value="Bacteria"/>
</dbReference>
<comment type="caution">
    <text evidence="1">The sequence shown here is derived from an EMBL/GenBank/DDBJ whole genome shotgun (WGS) entry which is preliminary data.</text>
</comment>
<dbReference type="EMBL" id="AMEQ01000033">
    <property type="protein sequence ID" value="EKY01003.1"/>
    <property type="molecule type" value="Genomic_DNA"/>
</dbReference>
<reference evidence="1 2" key="1">
    <citation type="submission" date="2012-05" db="EMBL/GenBank/DDBJ databases">
        <authorList>
            <person name="Weinstock G."/>
            <person name="Sodergren E."/>
            <person name="Lobos E.A."/>
            <person name="Fulton L."/>
            <person name="Fulton R."/>
            <person name="Courtney L."/>
            <person name="Fronick C."/>
            <person name="O'Laughlin M."/>
            <person name="Godfrey J."/>
            <person name="Wilson R.M."/>
            <person name="Miner T."/>
            <person name="Farmer C."/>
            <person name="Delehaunty K."/>
            <person name="Cordes M."/>
            <person name="Minx P."/>
            <person name="Tomlinson C."/>
            <person name="Chen J."/>
            <person name="Wollam A."/>
            <person name="Pepin K.H."/>
            <person name="Bhonagiri V."/>
            <person name="Zhang X."/>
            <person name="Suruliraj S."/>
            <person name="Warren W."/>
            <person name="Mitreva M."/>
            <person name="Mardis E.R."/>
            <person name="Wilson R.K."/>
        </authorList>
    </citation>
    <scope>NUCLEOTIDE SEQUENCE [LARGE SCALE GENOMIC DNA]</scope>
    <source>
        <strain evidence="1 2">F0037</strain>
    </source>
</reference>
<evidence type="ECO:0000313" key="1">
    <source>
        <dbReference type="EMBL" id="EKY01003.1"/>
    </source>
</evidence>
<gene>
    <name evidence="1" type="ORF">HMPREF9134_01155</name>
</gene>
<dbReference type="AlphaFoldDB" id="L1NCA6"/>
<name>L1NCA6_9PORP</name>
<dbReference type="Proteomes" id="UP000010408">
    <property type="component" value="Unassembled WGS sequence"/>
</dbReference>
<evidence type="ECO:0000313" key="2">
    <source>
        <dbReference type="Proteomes" id="UP000010408"/>
    </source>
</evidence>
<organism evidence="1 2">
    <name type="scientific">Porphyromonas catoniae F0037</name>
    <dbReference type="NCBI Taxonomy" id="1127696"/>
    <lineage>
        <taxon>Bacteria</taxon>
        <taxon>Pseudomonadati</taxon>
        <taxon>Bacteroidota</taxon>
        <taxon>Bacteroidia</taxon>
        <taxon>Bacteroidales</taxon>
        <taxon>Porphyromonadaceae</taxon>
        <taxon>Porphyromonas</taxon>
    </lineage>
</organism>
<sequence length="73" mass="8507">TIAHHREVFTSLSGVDYTPDIRDRIVLSPPEEVRSVWERDYSDMQQSMIYGASLPFGALLERISLLEKKFHDR</sequence>
<proteinExistence type="predicted"/>
<protein>
    <submittedName>
        <fullName evidence="1">Uncharacterized protein</fullName>
    </submittedName>
</protein>
<dbReference type="STRING" id="1127696.HMPREF9134_01155"/>
<dbReference type="HOGENOM" id="CLU_2710765_0_0_10"/>
<feature type="non-terminal residue" evidence="1">
    <location>
        <position position="1"/>
    </location>
</feature>
<accession>L1NCA6</accession>